<evidence type="ECO:0000313" key="1">
    <source>
        <dbReference type="EnsemblPlants" id="OGLUM10G19040.3"/>
    </source>
</evidence>
<evidence type="ECO:0000313" key="2">
    <source>
        <dbReference type="Proteomes" id="UP000026961"/>
    </source>
</evidence>
<proteinExistence type="predicted"/>
<reference evidence="1" key="2">
    <citation type="submission" date="2018-05" db="EMBL/GenBank/DDBJ databases">
        <title>OgluRS3 (Oryza glumaepatula Reference Sequence Version 3).</title>
        <authorList>
            <person name="Zhang J."/>
            <person name="Kudrna D."/>
            <person name="Lee S."/>
            <person name="Talag J."/>
            <person name="Welchert J."/>
            <person name="Wing R.A."/>
        </authorList>
    </citation>
    <scope>NUCLEOTIDE SEQUENCE [LARGE SCALE GENOMIC DNA]</scope>
</reference>
<name>A0A0E0BDX8_9ORYZ</name>
<keyword evidence="2" id="KW-1185">Reference proteome</keyword>
<sequence>MASLHNRYRIPSLSYDTGQFQTFAPLIIRSCCPSTSRFEMPMVDNTMHGGRNSMSIGYGSQYPWSPDEGVKNFTKLGNEHSISMMISEDISILLSIF</sequence>
<dbReference type="Proteomes" id="UP000026961">
    <property type="component" value="Chromosome 10"/>
</dbReference>
<dbReference type="Gramene" id="OGLUM10G19040.3">
    <property type="protein sequence ID" value="OGLUM10G19040.3"/>
    <property type="gene ID" value="OGLUM10G19040"/>
</dbReference>
<dbReference type="HOGENOM" id="CLU_2350156_0_0_1"/>
<reference evidence="1" key="1">
    <citation type="submission" date="2015-04" db="UniProtKB">
        <authorList>
            <consortium name="EnsemblPlants"/>
        </authorList>
    </citation>
    <scope>IDENTIFICATION</scope>
</reference>
<organism evidence="1">
    <name type="scientific">Oryza glumipatula</name>
    <dbReference type="NCBI Taxonomy" id="40148"/>
    <lineage>
        <taxon>Eukaryota</taxon>
        <taxon>Viridiplantae</taxon>
        <taxon>Streptophyta</taxon>
        <taxon>Embryophyta</taxon>
        <taxon>Tracheophyta</taxon>
        <taxon>Spermatophyta</taxon>
        <taxon>Magnoliopsida</taxon>
        <taxon>Liliopsida</taxon>
        <taxon>Poales</taxon>
        <taxon>Poaceae</taxon>
        <taxon>BOP clade</taxon>
        <taxon>Oryzoideae</taxon>
        <taxon>Oryzeae</taxon>
        <taxon>Oryzinae</taxon>
        <taxon>Oryza</taxon>
    </lineage>
</organism>
<dbReference type="EnsemblPlants" id="OGLUM10G19040.3">
    <property type="protein sequence ID" value="OGLUM10G19040.3"/>
    <property type="gene ID" value="OGLUM10G19040"/>
</dbReference>
<protein>
    <submittedName>
        <fullName evidence="1">Uncharacterized protein</fullName>
    </submittedName>
</protein>
<dbReference type="AlphaFoldDB" id="A0A0E0BDX8"/>
<accession>A0A0E0BDX8</accession>